<dbReference type="HAMAP" id="MF_00758">
    <property type="entry name" value="UPF0301"/>
    <property type="match status" value="1"/>
</dbReference>
<dbReference type="AlphaFoldDB" id="A0A506UDM5"/>
<dbReference type="RefSeq" id="WP_141148276.1">
    <property type="nucleotide sequence ID" value="NZ_VHLG01000003.1"/>
</dbReference>
<dbReference type="EMBL" id="VHLG01000003">
    <property type="protein sequence ID" value="TPW31506.1"/>
    <property type="molecule type" value="Genomic_DNA"/>
</dbReference>
<organism evidence="3 4">
    <name type="scientific">Martelella alba</name>
    <dbReference type="NCBI Taxonomy" id="2590451"/>
    <lineage>
        <taxon>Bacteria</taxon>
        <taxon>Pseudomonadati</taxon>
        <taxon>Pseudomonadota</taxon>
        <taxon>Alphaproteobacteria</taxon>
        <taxon>Hyphomicrobiales</taxon>
        <taxon>Aurantimonadaceae</taxon>
        <taxon>Martelella</taxon>
    </lineage>
</organism>
<dbReference type="Gene3D" id="3.40.1740.10">
    <property type="entry name" value="VC0467-like"/>
    <property type="match status" value="1"/>
</dbReference>
<name>A0A506UDM5_9HYPH</name>
<gene>
    <name evidence="3" type="ORF">FJU08_07040</name>
</gene>
<keyword evidence="4" id="KW-1185">Reference proteome</keyword>
<evidence type="ECO:0000313" key="4">
    <source>
        <dbReference type="Proteomes" id="UP000318801"/>
    </source>
</evidence>
<dbReference type="OrthoDB" id="9807486at2"/>
<dbReference type="PANTHER" id="PTHR30327">
    <property type="entry name" value="UNCHARACTERIZED PROTEIN YQGE"/>
    <property type="match status" value="1"/>
</dbReference>
<dbReference type="GO" id="GO:0005829">
    <property type="term" value="C:cytosol"/>
    <property type="evidence" value="ECO:0007669"/>
    <property type="project" value="TreeGrafter"/>
</dbReference>
<proteinExistence type="inferred from homology"/>
<dbReference type="Proteomes" id="UP000318801">
    <property type="component" value="Unassembled WGS sequence"/>
</dbReference>
<dbReference type="InterPro" id="IPR003774">
    <property type="entry name" value="AlgH-like"/>
</dbReference>
<comment type="similarity">
    <text evidence="1 2">Belongs to the UPF0301 (AlgH) family.</text>
</comment>
<dbReference type="NCBIfam" id="NF001268">
    <property type="entry name" value="PRK00228.1-4"/>
    <property type="match status" value="1"/>
</dbReference>
<protein>
    <recommendedName>
        <fullName evidence="2">UPF0301 protein FJU08_07040</fullName>
    </recommendedName>
</protein>
<sequence length="215" mass="23532">MSISNNPKRNGLEAHVLTNLTTRRERGPFDGQFLIAMPQLEDDNFQRSVVYICAHSPEGTMGFVLNRVLDVSFSEVLAQVKLMDGDQAKGLPRHIADFKVQFGGPVERGRGFVLHSDDYACETSIPVSDDLCLTATLDVLRGIAEGRGPERAALYLGYASWGAGQLEAEIANNDWLTCPATDSIIFDDDLDSKYERALLTMGVEPSLLSSKIGHA</sequence>
<reference evidence="3 4" key="1">
    <citation type="submission" date="2019-06" db="EMBL/GenBank/DDBJ databases">
        <authorList>
            <person name="Li M."/>
        </authorList>
    </citation>
    <scope>NUCLEOTIDE SEQUENCE [LARGE SCALE GENOMIC DNA]</scope>
    <source>
        <strain evidence="3 4">BGMRC2036</strain>
    </source>
</reference>
<accession>A0A506UDM5</accession>
<evidence type="ECO:0000256" key="1">
    <source>
        <dbReference type="ARBA" id="ARBA00009600"/>
    </source>
</evidence>
<dbReference type="PANTHER" id="PTHR30327:SF1">
    <property type="entry name" value="UPF0301 PROTEIN YQGE"/>
    <property type="match status" value="1"/>
</dbReference>
<evidence type="ECO:0000313" key="3">
    <source>
        <dbReference type="EMBL" id="TPW31506.1"/>
    </source>
</evidence>
<comment type="caution">
    <text evidence="3">The sequence shown here is derived from an EMBL/GenBank/DDBJ whole genome shotgun (WGS) entry which is preliminary data.</text>
</comment>
<dbReference type="SUPFAM" id="SSF143456">
    <property type="entry name" value="VC0467-like"/>
    <property type="match status" value="1"/>
</dbReference>
<dbReference type="Pfam" id="PF02622">
    <property type="entry name" value="DUF179"/>
    <property type="match status" value="1"/>
</dbReference>
<evidence type="ECO:0000256" key="2">
    <source>
        <dbReference type="HAMAP-Rule" id="MF_00758"/>
    </source>
</evidence>